<organism evidence="8">
    <name type="scientific">marine sediment metagenome</name>
    <dbReference type="NCBI Taxonomy" id="412755"/>
    <lineage>
        <taxon>unclassified sequences</taxon>
        <taxon>metagenomes</taxon>
        <taxon>ecological metagenomes</taxon>
    </lineage>
</organism>
<gene>
    <name evidence="8" type="ORF">S03H2_68398</name>
</gene>
<evidence type="ECO:0000256" key="2">
    <source>
        <dbReference type="ARBA" id="ARBA00022475"/>
    </source>
</evidence>
<evidence type="ECO:0000256" key="3">
    <source>
        <dbReference type="ARBA" id="ARBA00022692"/>
    </source>
</evidence>
<dbReference type="AlphaFoldDB" id="X1KM65"/>
<dbReference type="InterPro" id="IPR015414">
    <property type="entry name" value="TMEM64"/>
</dbReference>
<feature type="non-terminal residue" evidence="8">
    <location>
        <position position="95"/>
    </location>
</feature>
<feature type="transmembrane region" description="Helical" evidence="6">
    <location>
        <begin position="26"/>
        <end position="55"/>
    </location>
</feature>
<dbReference type="EMBL" id="BARU01044962">
    <property type="protein sequence ID" value="GAH83143.1"/>
    <property type="molecule type" value="Genomic_DNA"/>
</dbReference>
<evidence type="ECO:0000256" key="1">
    <source>
        <dbReference type="ARBA" id="ARBA00004651"/>
    </source>
</evidence>
<keyword evidence="3 6" id="KW-0812">Transmembrane</keyword>
<dbReference type="Pfam" id="PF09335">
    <property type="entry name" value="VTT_dom"/>
    <property type="match status" value="1"/>
</dbReference>
<dbReference type="PANTHER" id="PTHR12677">
    <property type="entry name" value="GOLGI APPARATUS MEMBRANE PROTEIN TVP38-RELATED"/>
    <property type="match status" value="1"/>
</dbReference>
<dbReference type="PANTHER" id="PTHR12677:SF59">
    <property type="entry name" value="GOLGI APPARATUS MEMBRANE PROTEIN TVP38-RELATED"/>
    <property type="match status" value="1"/>
</dbReference>
<feature type="domain" description="VTT" evidence="7">
    <location>
        <begin position="6"/>
        <end position="94"/>
    </location>
</feature>
<protein>
    <recommendedName>
        <fullName evidence="7">VTT domain-containing protein</fullName>
    </recommendedName>
</protein>
<keyword evidence="2" id="KW-1003">Cell membrane</keyword>
<keyword evidence="4 6" id="KW-1133">Transmembrane helix</keyword>
<comment type="subcellular location">
    <subcellularLocation>
        <location evidence="1">Cell membrane</location>
        <topology evidence="1">Multi-pass membrane protein</topology>
    </subcellularLocation>
</comment>
<sequence length="95" mass="10437">MIVFFIPGEVPQIAGGYLFGVWKGSLLSIIGIAIGSMFSFLLSRFLGIPFVYALFDREKVEAVRKISGSHKAKISFFLFFLIPGIPKDILCYAGG</sequence>
<accession>X1KM65</accession>
<dbReference type="InterPro" id="IPR032816">
    <property type="entry name" value="VTT_dom"/>
</dbReference>
<evidence type="ECO:0000256" key="4">
    <source>
        <dbReference type="ARBA" id="ARBA00022989"/>
    </source>
</evidence>
<reference evidence="8" key="1">
    <citation type="journal article" date="2014" name="Front. Microbiol.">
        <title>High frequency of phylogenetically diverse reductive dehalogenase-homologous genes in deep subseafloor sedimentary metagenomes.</title>
        <authorList>
            <person name="Kawai M."/>
            <person name="Futagami T."/>
            <person name="Toyoda A."/>
            <person name="Takaki Y."/>
            <person name="Nishi S."/>
            <person name="Hori S."/>
            <person name="Arai W."/>
            <person name="Tsubouchi T."/>
            <person name="Morono Y."/>
            <person name="Uchiyama I."/>
            <person name="Ito T."/>
            <person name="Fujiyama A."/>
            <person name="Inagaki F."/>
            <person name="Takami H."/>
        </authorList>
    </citation>
    <scope>NUCLEOTIDE SEQUENCE</scope>
    <source>
        <strain evidence="8">Expedition CK06-06</strain>
    </source>
</reference>
<evidence type="ECO:0000256" key="6">
    <source>
        <dbReference type="SAM" id="Phobius"/>
    </source>
</evidence>
<evidence type="ECO:0000313" key="8">
    <source>
        <dbReference type="EMBL" id="GAH83143.1"/>
    </source>
</evidence>
<keyword evidence="5 6" id="KW-0472">Membrane</keyword>
<evidence type="ECO:0000259" key="7">
    <source>
        <dbReference type="Pfam" id="PF09335"/>
    </source>
</evidence>
<evidence type="ECO:0000256" key="5">
    <source>
        <dbReference type="ARBA" id="ARBA00023136"/>
    </source>
</evidence>
<proteinExistence type="predicted"/>
<name>X1KM65_9ZZZZ</name>
<comment type="caution">
    <text evidence="8">The sequence shown here is derived from an EMBL/GenBank/DDBJ whole genome shotgun (WGS) entry which is preliminary data.</text>
</comment>
<dbReference type="GO" id="GO:0005886">
    <property type="term" value="C:plasma membrane"/>
    <property type="evidence" value="ECO:0007669"/>
    <property type="project" value="UniProtKB-SubCell"/>
</dbReference>